<evidence type="ECO:0000256" key="1">
    <source>
        <dbReference type="ARBA" id="ARBA00004123"/>
    </source>
</evidence>
<reference evidence="11 12" key="1">
    <citation type="journal article" date="2016" name="Mol. Biol. Evol.">
        <title>Comparative Genomics of Early-Diverging Mushroom-Forming Fungi Provides Insights into the Origins of Lignocellulose Decay Capabilities.</title>
        <authorList>
            <person name="Nagy L.G."/>
            <person name="Riley R."/>
            <person name="Tritt A."/>
            <person name="Adam C."/>
            <person name="Daum C."/>
            <person name="Floudas D."/>
            <person name="Sun H."/>
            <person name="Yadav J.S."/>
            <person name="Pangilinan J."/>
            <person name="Larsson K.H."/>
            <person name="Matsuura K."/>
            <person name="Barry K."/>
            <person name="Labutti K."/>
            <person name="Kuo R."/>
            <person name="Ohm R.A."/>
            <person name="Bhattacharya S.S."/>
            <person name="Shirouzu T."/>
            <person name="Yoshinaga Y."/>
            <person name="Martin F.M."/>
            <person name="Grigoriev I.V."/>
            <person name="Hibbett D.S."/>
        </authorList>
    </citation>
    <scope>NUCLEOTIDE SEQUENCE [LARGE SCALE GENOMIC DNA]</scope>
    <source>
        <strain evidence="11 12">HHB12029</strain>
    </source>
</reference>
<proteinExistence type="predicted"/>
<dbReference type="InParanoid" id="A0A165HDE5"/>
<feature type="region of interest" description="Disordered" evidence="9">
    <location>
        <begin position="1"/>
        <end position="34"/>
    </location>
</feature>
<keyword evidence="4" id="KW-0805">Transcription regulation</keyword>
<dbReference type="PANTHER" id="PTHR31313">
    <property type="entry name" value="TY1 ENHANCER ACTIVATOR"/>
    <property type="match status" value="1"/>
</dbReference>
<dbReference type="OrthoDB" id="39175at2759"/>
<dbReference type="Gene3D" id="4.10.240.10">
    <property type="entry name" value="Zn(2)-C6 fungal-type DNA-binding domain"/>
    <property type="match status" value="1"/>
</dbReference>
<dbReference type="GO" id="GO:0003677">
    <property type="term" value="F:DNA binding"/>
    <property type="evidence" value="ECO:0007669"/>
    <property type="project" value="UniProtKB-KW"/>
</dbReference>
<dbReference type="STRING" id="1314781.A0A165HDE5"/>
<dbReference type="PANTHER" id="PTHR31313:SF81">
    <property type="entry name" value="TY1 ENHANCER ACTIVATOR"/>
    <property type="match status" value="1"/>
</dbReference>
<sequence>MEPTSRNSAELHLPSSRPEVPAQPAIPRSIKHNPGWRFISVPPIPPVVDAPPIRCMKPSTPLKRARTVDDDESPSGNGGGRHTRHASRACEGCRSRRYRCDGAGQACSHCASRGQQCRWSQRVDRRRAIDKAQADEFNKTIEGLETELRNSAKENELLNYKVAWLIDRLAQFGHTNLPIPTELPEKPFAISTPSLAVSIPDSPAASPPFLSASISPGSSLSSASQLPSPFYPSPLDPSVALPDVDNTAFLTVGFRPRAVSDGRPPAGAFRVAKGRRTSAPSLPHPNKAMNSGYPASGAAHGLNVSAPSITRESGVEHITTMFGSTALASPAAALSSSLYPPGLAPALHSQPRGGPTRTTTAFDRSSSSSSSSRISAPSPSSSTLAGATPPPLFYASFMADAYDSAPSPSPILRSFGSSSPSLLDDTIFVTRAADTSDAESGSVLFSPTFPPSFEDNMPI</sequence>
<feature type="region of interest" description="Disordered" evidence="9">
    <location>
        <begin position="57"/>
        <end position="88"/>
    </location>
</feature>
<dbReference type="InterPro" id="IPR001138">
    <property type="entry name" value="Zn2Cys6_DnaBD"/>
</dbReference>
<evidence type="ECO:0000313" key="11">
    <source>
        <dbReference type="EMBL" id="KZV91806.1"/>
    </source>
</evidence>
<dbReference type="GO" id="GO:0005634">
    <property type="term" value="C:nucleus"/>
    <property type="evidence" value="ECO:0007669"/>
    <property type="project" value="UniProtKB-SubCell"/>
</dbReference>
<evidence type="ECO:0000256" key="4">
    <source>
        <dbReference type="ARBA" id="ARBA00023015"/>
    </source>
</evidence>
<keyword evidence="7" id="KW-0539">Nucleus</keyword>
<dbReference type="InterPro" id="IPR036864">
    <property type="entry name" value="Zn2-C6_fun-type_DNA-bd_sf"/>
</dbReference>
<evidence type="ECO:0000256" key="7">
    <source>
        <dbReference type="ARBA" id="ARBA00023242"/>
    </source>
</evidence>
<evidence type="ECO:0000256" key="5">
    <source>
        <dbReference type="ARBA" id="ARBA00023125"/>
    </source>
</evidence>
<feature type="region of interest" description="Disordered" evidence="9">
    <location>
        <begin position="343"/>
        <end position="385"/>
    </location>
</feature>
<organism evidence="11 12">
    <name type="scientific">Exidia glandulosa HHB12029</name>
    <dbReference type="NCBI Taxonomy" id="1314781"/>
    <lineage>
        <taxon>Eukaryota</taxon>
        <taxon>Fungi</taxon>
        <taxon>Dikarya</taxon>
        <taxon>Basidiomycota</taxon>
        <taxon>Agaricomycotina</taxon>
        <taxon>Agaricomycetes</taxon>
        <taxon>Auriculariales</taxon>
        <taxon>Exidiaceae</taxon>
        <taxon>Exidia</taxon>
    </lineage>
</organism>
<evidence type="ECO:0000256" key="9">
    <source>
        <dbReference type="SAM" id="MobiDB-lite"/>
    </source>
</evidence>
<evidence type="ECO:0000259" key="10">
    <source>
        <dbReference type="PROSITE" id="PS50048"/>
    </source>
</evidence>
<accession>A0A165HDE5</accession>
<evidence type="ECO:0000313" key="12">
    <source>
        <dbReference type="Proteomes" id="UP000077266"/>
    </source>
</evidence>
<name>A0A165HDE5_EXIGL</name>
<feature type="coiled-coil region" evidence="8">
    <location>
        <begin position="134"/>
        <end position="161"/>
    </location>
</feature>
<dbReference type="PROSITE" id="PS00463">
    <property type="entry name" value="ZN2_CY6_FUNGAL_1"/>
    <property type="match status" value="1"/>
</dbReference>
<keyword evidence="3" id="KW-0862">Zinc</keyword>
<dbReference type="PROSITE" id="PS50048">
    <property type="entry name" value="ZN2_CY6_FUNGAL_2"/>
    <property type="match status" value="1"/>
</dbReference>
<keyword evidence="2" id="KW-0479">Metal-binding</keyword>
<evidence type="ECO:0000256" key="2">
    <source>
        <dbReference type="ARBA" id="ARBA00022723"/>
    </source>
</evidence>
<keyword evidence="8" id="KW-0175">Coiled coil</keyword>
<evidence type="ECO:0000256" key="6">
    <source>
        <dbReference type="ARBA" id="ARBA00023163"/>
    </source>
</evidence>
<evidence type="ECO:0000256" key="3">
    <source>
        <dbReference type="ARBA" id="ARBA00022833"/>
    </source>
</evidence>
<gene>
    <name evidence="11" type="ORF">EXIGLDRAFT_791537</name>
</gene>
<feature type="domain" description="Zn(2)-C6 fungal-type" evidence="10">
    <location>
        <begin position="89"/>
        <end position="119"/>
    </location>
</feature>
<protein>
    <recommendedName>
        <fullName evidence="10">Zn(2)-C6 fungal-type domain-containing protein</fullName>
    </recommendedName>
</protein>
<dbReference type="SMART" id="SM00066">
    <property type="entry name" value="GAL4"/>
    <property type="match status" value="1"/>
</dbReference>
<dbReference type="GO" id="GO:0008270">
    <property type="term" value="F:zinc ion binding"/>
    <property type="evidence" value="ECO:0007669"/>
    <property type="project" value="InterPro"/>
</dbReference>
<comment type="subcellular location">
    <subcellularLocation>
        <location evidence="1">Nucleus</location>
    </subcellularLocation>
</comment>
<dbReference type="CDD" id="cd00067">
    <property type="entry name" value="GAL4"/>
    <property type="match status" value="1"/>
</dbReference>
<keyword evidence="12" id="KW-1185">Reference proteome</keyword>
<dbReference type="EMBL" id="KV426020">
    <property type="protein sequence ID" value="KZV91806.1"/>
    <property type="molecule type" value="Genomic_DNA"/>
</dbReference>
<dbReference type="Pfam" id="PF00172">
    <property type="entry name" value="Zn_clus"/>
    <property type="match status" value="1"/>
</dbReference>
<keyword evidence="5" id="KW-0238">DNA-binding</keyword>
<evidence type="ECO:0000256" key="8">
    <source>
        <dbReference type="SAM" id="Coils"/>
    </source>
</evidence>
<dbReference type="InterPro" id="IPR051615">
    <property type="entry name" value="Transcr_Regulatory_Elem"/>
</dbReference>
<keyword evidence="6" id="KW-0804">Transcription</keyword>
<dbReference type="Proteomes" id="UP000077266">
    <property type="component" value="Unassembled WGS sequence"/>
</dbReference>
<dbReference type="AlphaFoldDB" id="A0A165HDE5"/>
<feature type="compositionally biased region" description="Low complexity" evidence="9">
    <location>
        <begin position="356"/>
        <end position="385"/>
    </location>
</feature>
<dbReference type="SUPFAM" id="SSF57701">
    <property type="entry name" value="Zn2/Cys6 DNA-binding domain"/>
    <property type="match status" value="1"/>
</dbReference>
<dbReference type="GO" id="GO:0000981">
    <property type="term" value="F:DNA-binding transcription factor activity, RNA polymerase II-specific"/>
    <property type="evidence" value="ECO:0007669"/>
    <property type="project" value="InterPro"/>
</dbReference>